<accession>A0A7W4IL19</accession>
<comment type="caution">
    <text evidence="6">The sequence shown here is derived from an EMBL/GenBank/DDBJ whole genome shotgun (WGS) entry which is preliminary data.</text>
</comment>
<dbReference type="Gene3D" id="1.10.287.950">
    <property type="entry name" value="Methyl-accepting chemotaxis protein"/>
    <property type="match status" value="1"/>
</dbReference>
<protein>
    <submittedName>
        <fullName evidence="6">Methyl-accepting chemotaxis protein</fullName>
    </submittedName>
</protein>
<dbReference type="GO" id="GO:0007165">
    <property type="term" value="P:signal transduction"/>
    <property type="evidence" value="ECO:0007669"/>
    <property type="project" value="UniProtKB-KW"/>
</dbReference>
<reference evidence="8 9" key="1">
    <citation type="submission" date="2020-04" db="EMBL/GenBank/DDBJ databases">
        <title>Description of novel Gluconacetobacter.</title>
        <authorList>
            <person name="Sombolestani A."/>
        </authorList>
    </citation>
    <scope>NUCLEOTIDE SEQUENCE [LARGE SCALE GENOMIC DNA]</scope>
    <source>
        <strain evidence="7 8">LMG 1728</strain>
        <strain evidence="6 9">LMG 1731</strain>
    </source>
</reference>
<keyword evidence="8" id="KW-1185">Reference proteome</keyword>
<dbReference type="GO" id="GO:0016020">
    <property type="term" value="C:membrane"/>
    <property type="evidence" value="ECO:0007669"/>
    <property type="project" value="InterPro"/>
</dbReference>
<dbReference type="GO" id="GO:0006935">
    <property type="term" value="P:chemotaxis"/>
    <property type="evidence" value="ECO:0007669"/>
    <property type="project" value="UniProtKB-KW"/>
</dbReference>
<dbReference type="InterPro" id="IPR004089">
    <property type="entry name" value="MCPsignal_dom"/>
</dbReference>
<evidence type="ECO:0000259" key="4">
    <source>
        <dbReference type="PROSITE" id="PS50111"/>
    </source>
</evidence>
<evidence type="ECO:0000259" key="5">
    <source>
        <dbReference type="PROSITE" id="PS50885"/>
    </source>
</evidence>
<dbReference type="AlphaFoldDB" id="A0A7W4IL19"/>
<evidence type="ECO:0000313" key="9">
    <source>
        <dbReference type="Proteomes" id="UP000561077"/>
    </source>
</evidence>
<proteinExistence type="inferred from homology"/>
<evidence type="ECO:0000313" key="6">
    <source>
        <dbReference type="EMBL" id="MBB2164719.1"/>
    </source>
</evidence>
<evidence type="ECO:0000313" key="7">
    <source>
        <dbReference type="EMBL" id="MBB2193855.1"/>
    </source>
</evidence>
<evidence type="ECO:0000313" key="8">
    <source>
        <dbReference type="Proteomes" id="UP000540490"/>
    </source>
</evidence>
<gene>
    <name evidence="7" type="ORF">HLH25_09420</name>
    <name evidence="6" type="ORF">HLH26_09240</name>
</gene>
<dbReference type="Proteomes" id="UP000540490">
    <property type="component" value="Unassembled WGS sequence"/>
</dbReference>
<keyword evidence="3" id="KW-0807">Transducer</keyword>
<dbReference type="EMBL" id="JABEQO010000009">
    <property type="protein sequence ID" value="MBB2164719.1"/>
    <property type="molecule type" value="Genomic_DNA"/>
</dbReference>
<dbReference type="PROSITE" id="PS50885">
    <property type="entry name" value="HAMP"/>
    <property type="match status" value="1"/>
</dbReference>
<dbReference type="InterPro" id="IPR003660">
    <property type="entry name" value="HAMP_dom"/>
</dbReference>
<dbReference type="PANTHER" id="PTHR43531:SF11">
    <property type="entry name" value="METHYL-ACCEPTING CHEMOTAXIS PROTEIN 3"/>
    <property type="match status" value="1"/>
</dbReference>
<evidence type="ECO:0000256" key="2">
    <source>
        <dbReference type="ARBA" id="ARBA00029447"/>
    </source>
</evidence>
<dbReference type="Proteomes" id="UP000561077">
    <property type="component" value="Unassembled WGS sequence"/>
</dbReference>
<dbReference type="InterPro" id="IPR051310">
    <property type="entry name" value="MCP_chemotaxis"/>
</dbReference>
<dbReference type="PANTHER" id="PTHR43531">
    <property type="entry name" value="PROTEIN ICFG"/>
    <property type="match status" value="1"/>
</dbReference>
<dbReference type="PROSITE" id="PS50111">
    <property type="entry name" value="CHEMOTAXIS_TRANSDUC_2"/>
    <property type="match status" value="1"/>
</dbReference>
<feature type="domain" description="HAMP" evidence="5">
    <location>
        <begin position="147"/>
        <end position="200"/>
    </location>
</feature>
<dbReference type="EMBL" id="JABEQN010000009">
    <property type="protein sequence ID" value="MBB2193855.1"/>
    <property type="molecule type" value="Genomic_DNA"/>
</dbReference>
<feature type="domain" description="Methyl-accepting transducer" evidence="4">
    <location>
        <begin position="205"/>
        <end position="434"/>
    </location>
</feature>
<evidence type="ECO:0000256" key="1">
    <source>
        <dbReference type="ARBA" id="ARBA00022500"/>
    </source>
</evidence>
<organism evidence="6 9">
    <name type="scientific">Gluconacetobacter dulcium</name>
    <dbReference type="NCBI Taxonomy" id="2729096"/>
    <lineage>
        <taxon>Bacteria</taxon>
        <taxon>Pseudomonadati</taxon>
        <taxon>Pseudomonadota</taxon>
        <taxon>Alphaproteobacteria</taxon>
        <taxon>Acetobacterales</taxon>
        <taxon>Acetobacteraceae</taxon>
        <taxon>Gluconacetobacter</taxon>
    </lineage>
</organism>
<dbReference type="SMART" id="SM00283">
    <property type="entry name" value="MA"/>
    <property type="match status" value="1"/>
</dbReference>
<comment type="similarity">
    <text evidence="2">Belongs to the methyl-accepting chemotaxis (MCP) protein family.</text>
</comment>
<keyword evidence="1" id="KW-0145">Chemotaxis</keyword>
<sequence>MLQYLYKDAPVRIKIRVVLLMEEVYPLLQIALAVAEYFLHVSTLHMLYMAAVMFVLSQVGVVSIWHVLERAVIVPTEKLVQVGEQLGRGIIADTIPYFENRDCTGRLARIMVAFASNVKEQTAARENQEKMAVEIREAFERSQSRDQQTSKVISVLGVALSDMAQGDVSQQIADPVFSGEFAPLRDAFNNSIQGLNVALRTVAGSSDLIATSAAEISTASDDLAKRTEKQAANLGQAAISVRTVTEGVQVTARACAQTTEETRQALEKVRLATDVMIETTKSMDGIKVSSDAIGEIISVMDNIAFQTNVLALNAGVEAARAGDAGRGFAVVAQEVRALSEKAAQSANEIKGLVTVASEQVSKGVALVQTTGGYLSAFAETTKGIAERIEGISTSTQEQARSLSEITASISDMDRVTQQNAAMVEETTAASHNLTGETKTLSQTLGRFRISRSGSGRVIEHVGTELVADPVLEDRSRRRQKVLAGAPA</sequence>
<dbReference type="SUPFAM" id="SSF58104">
    <property type="entry name" value="Methyl-accepting chemotaxis protein (MCP) signaling domain"/>
    <property type="match status" value="1"/>
</dbReference>
<evidence type="ECO:0000256" key="3">
    <source>
        <dbReference type="PROSITE-ProRule" id="PRU00284"/>
    </source>
</evidence>
<dbReference type="Pfam" id="PF00015">
    <property type="entry name" value="MCPsignal"/>
    <property type="match status" value="1"/>
</dbReference>
<name>A0A7W4IL19_9PROT</name>